<feature type="transmembrane region" description="Helical" evidence="1">
    <location>
        <begin position="81"/>
        <end position="108"/>
    </location>
</feature>
<evidence type="ECO:0000313" key="3">
    <source>
        <dbReference type="EMBL" id="GLK79760.1"/>
    </source>
</evidence>
<keyword evidence="1" id="KW-1133">Transmembrane helix</keyword>
<keyword evidence="4" id="KW-1185">Reference proteome</keyword>
<keyword evidence="1" id="KW-0812">Transmembrane</keyword>
<protein>
    <recommendedName>
        <fullName evidence="2">DUF1468 domain-containing protein</fullName>
    </recommendedName>
</protein>
<organism evidence="3 4">
    <name type="scientific">Methylopila turkensis</name>
    <dbReference type="NCBI Taxonomy" id="1437816"/>
    <lineage>
        <taxon>Bacteria</taxon>
        <taxon>Pseudomonadati</taxon>
        <taxon>Pseudomonadota</taxon>
        <taxon>Alphaproteobacteria</taxon>
        <taxon>Hyphomicrobiales</taxon>
        <taxon>Methylopilaceae</taxon>
        <taxon>Methylopila</taxon>
    </lineage>
</organism>
<reference evidence="3" key="1">
    <citation type="journal article" date="2014" name="Int. J. Syst. Evol. Microbiol.">
        <title>Complete genome sequence of Corynebacterium casei LMG S-19264T (=DSM 44701T), isolated from a smear-ripened cheese.</title>
        <authorList>
            <consortium name="US DOE Joint Genome Institute (JGI-PGF)"/>
            <person name="Walter F."/>
            <person name="Albersmeier A."/>
            <person name="Kalinowski J."/>
            <person name="Ruckert C."/>
        </authorList>
    </citation>
    <scope>NUCLEOTIDE SEQUENCE</scope>
    <source>
        <strain evidence="3">VKM B-2748</strain>
    </source>
</reference>
<sequence>MTTRFDLQDALFGAFLVAVAALTFYATRTLTFGSPADMGPGFMPRVLAGIAMAFGLFFVARGLSRGGEAIERPHLRPFAAVLGAIAVFALLGVKAGLAVAALAAVLVAAAGSDETRPVEAVLFAVALAVASVLLFVTALALPIPAWPW</sequence>
<feature type="transmembrane region" description="Helical" evidence="1">
    <location>
        <begin position="120"/>
        <end position="143"/>
    </location>
</feature>
<evidence type="ECO:0000259" key="2">
    <source>
        <dbReference type="Pfam" id="PF07331"/>
    </source>
</evidence>
<dbReference type="InterPro" id="IPR009936">
    <property type="entry name" value="DUF1468"/>
</dbReference>
<evidence type="ECO:0000256" key="1">
    <source>
        <dbReference type="SAM" id="Phobius"/>
    </source>
</evidence>
<feature type="transmembrane region" description="Helical" evidence="1">
    <location>
        <begin position="42"/>
        <end position="60"/>
    </location>
</feature>
<keyword evidence="1" id="KW-0472">Membrane</keyword>
<dbReference type="RefSeq" id="WP_271200257.1">
    <property type="nucleotide sequence ID" value="NZ_BSFL01000002.1"/>
</dbReference>
<gene>
    <name evidence="3" type="ORF">GCM10008174_15010</name>
</gene>
<proteinExistence type="predicted"/>
<dbReference type="Pfam" id="PF07331">
    <property type="entry name" value="TctB"/>
    <property type="match status" value="1"/>
</dbReference>
<accession>A0A9W6JPR7</accession>
<dbReference type="AlphaFoldDB" id="A0A9W6JPR7"/>
<dbReference type="Proteomes" id="UP001143309">
    <property type="component" value="Unassembled WGS sequence"/>
</dbReference>
<comment type="caution">
    <text evidence="3">The sequence shown here is derived from an EMBL/GenBank/DDBJ whole genome shotgun (WGS) entry which is preliminary data.</text>
</comment>
<reference evidence="3" key="2">
    <citation type="submission" date="2023-01" db="EMBL/GenBank/DDBJ databases">
        <authorList>
            <person name="Sun Q."/>
            <person name="Evtushenko L."/>
        </authorList>
    </citation>
    <scope>NUCLEOTIDE SEQUENCE</scope>
    <source>
        <strain evidence="3">VKM B-2748</strain>
    </source>
</reference>
<feature type="domain" description="DUF1468" evidence="2">
    <location>
        <begin position="11"/>
        <end position="144"/>
    </location>
</feature>
<name>A0A9W6JPR7_9HYPH</name>
<evidence type="ECO:0000313" key="4">
    <source>
        <dbReference type="Proteomes" id="UP001143309"/>
    </source>
</evidence>
<dbReference type="EMBL" id="BSFL01000002">
    <property type="protein sequence ID" value="GLK79760.1"/>
    <property type="molecule type" value="Genomic_DNA"/>
</dbReference>